<name>A0A450RXS0_9GAMM</name>
<dbReference type="Pfam" id="PF00809">
    <property type="entry name" value="Pterin_bind"/>
    <property type="match status" value="1"/>
</dbReference>
<evidence type="ECO:0000313" key="11">
    <source>
        <dbReference type="EMBL" id="VFJ43815.1"/>
    </source>
</evidence>
<evidence type="ECO:0000313" key="12">
    <source>
        <dbReference type="EMBL" id="VFJ63095.1"/>
    </source>
</evidence>
<proteinExistence type="inferred from homology"/>
<dbReference type="PROSITE" id="PS00793">
    <property type="entry name" value="DHPS_2"/>
    <property type="match status" value="1"/>
</dbReference>
<evidence type="ECO:0000256" key="1">
    <source>
        <dbReference type="ARBA" id="ARBA00000012"/>
    </source>
</evidence>
<feature type="domain" description="Pterin-binding" evidence="10">
    <location>
        <begin position="46"/>
        <end position="302"/>
    </location>
</feature>
<evidence type="ECO:0000256" key="2">
    <source>
        <dbReference type="ARBA" id="ARBA00001946"/>
    </source>
</evidence>
<comment type="pathway">
    <text evidence="3 9">Cofactor biosynthesis; tetrahydrofolate biosynthesis; 7,8-dihydrofolate from 2-amino-4-hydroxy-6-hydroxymethyl-7,8-dihydropteridine diphosphate and 4-aminobenzoate: step 1/2.</text>
</comment>
<evidence type="ECO:0000259" key="10">
    <source>
        <dbReference type="PROSITE" id="PS50972"/>
    </source>
</evidence>
<comment type="catalytic activity">
    <reaction evidence="1">
        <text>(7,8-dihydropterin-6-yl)methyl diphosphate + 4-aminobenzoate = 7,8-dihydropteroate + diphosphate</text>
        <dbReference type="Rhea" id="RHEA:19949"/>
        <dbReference type="ChEBI" id="CHEBI:17836"/>
        <dbReference type="ChEBI" id="CHEBI:17839"/>
        <dbReference type="ChEBI" id="CHEBI:33019"/>
        <dbReference type="ChEBI" id="CHEBI:72950"/>
        <dbReference type="EC" id="2.5.1.15"/>
    </reaction>
</comment>
<dbReference type="InterPro" id="IPR045031">
    <property type="entry name" value="DHP_synth-like"/>
</dbReference>
<gene>
    <name evidence="11" type="ORF">BECKDK2373B_GA0170837_100662</name>
    <name evidence="12" type="ORF">BECKDK2373C_GA0170839_110313</name>
</gene>
<protein>
    <recommendedName>
        <fullName evidence="4 9">Dihydropteroate synthase</fullName>
        <shortName evidence="9">DHPS</shortName>
        <ecNumber evidence="4 9">2.5.1.15</ecNumber>
    </recommendedName>
    <alternativeName>
        <fullName evidence="9">Dihydropteroate pyrophosphorylase</fullName>
    </alternativeName>
</protein>
<dbReference type="EC" id="2.5.1.15" evidence="4 9"/>
<dbReference type="PROSITE" id="PS50972">
    <property type="entry name" value="PTERIN_BINDING"/>
    <property type="match status" value="1"/>
</dbReference>
<dbReference type="CDD" id="cd00739">
    <property type="entry name" value="DHPS"/>
    <property type="match status" value="1"/>
</dbReference>
<evidence type="ECO:0000256" key="6">
    <source>
        <dbReference type="ARBA" id="ARBA00022723"/>
    </source>
</evidence>
<reference evidence="11" key="1">
    <citation type="submission" date="2019-02" db="EMBL/GenBank/DDBJ databases">
        <authorList>
            <person name="Gruber-Vodicka R. H."/>
            <person name="Seah K. B. B."/>
        </authorList>
    </citation>
    <scope>NUCLEOTIDE SEQUENCE</scope>
    <source>
        <strain evidence="12">BECK_DK161</strain>
        <strain evidence="11">BECK_DK47</strain>
    </source>
</reference>
<dbReference type="PROSITE" id="PS00792">
    <property type="entry name" value="DHPS_1"/>
    <property type="match status" value="1"/>
</dbReference>
<evidence type="ECO:0000256" key="9">
    <source>
        <dbReference type="RuleBase" id="RU361205"/>
    </source>
</evidence>
<keyword evidence="5 9" id="KW-0808">Transferase</keyword>
<dbReference type="InterPro" id="IPR000489">
    <property type="entry name" value="Pterin-binding_dom"/>
</dbReference>
<dbReference type="UniPathway" id="UPA00077">
    <property type="reaction ID" value="UER00156"/>
</dbReference>
<accession>A0A450RXS0</accession>
<dbReference type="GO" id="GO:0005829">
    <property type="term" value="C:cytosol"/>
    <property type="evidence" value="ECO:0007669"/>
    <property type="project" value="TreeGrafter"/>
</dbReference>
<dbReference type="PANTHER" id="PTHR20941">
    <property type="entry name" value="FOLATE SYNTHESIS PROTEINS"/>
    <property type="match status" value="1"/>
</dbReference>
<dbReference type="Gene3D" id="3.20.20.20">
    <property type="entry name" value="Dihydropteroate synthase-like"/>
    <property type="match status" value="1"/>
</dbReference>
<dbReference type="AlphaFoldDB" id="A0A450RXS0"/>
<keyword evidence="7 9" id="KW-0460">Magnesium</keyword>
<keyword evidence="8 9" id="KW-0289">Folate biosynthesis</keyword>
<dbReference type="GO" id="GO:0046654">
    <property type="term" value="P:tetrahydrofolate biosynthetic process"/>
    <property type="evidence" value="ECO:0007669"/>
    <property type="project" value="UniProtKB-UniPathway"/>
</dbReference>
<dbReference type="PANTHER" id="PTHR20941:SF1">
    <property type="entry name" value="FOLIC ACID SYNTHESIS PROTEIN FOL1"/>
    <property type="match status" value="1"/>
</dbReference>
<comment type="cofactor">
    <cofactor evidence="2 9">
        <name>Mg(2+)</name>
        <dbReference type="ChEBI" id="CHEBI:18420"/>
    </cofactor>
</comment>
<comment type="similarity">
    <text evidence="9">Belongs to the DHPS family.</text>
</comment>
<evidence type="ECO:0000256" key="4">
    <source>
        <dbReference type="ARBA" id="ARBA00012458"/>
    </source>
</evidence>
<dbReference type="NCBIfam" id="TIGR01496">
    <property type="entry name" value="DHPS"/>
    <property type="match status" value="1"/>
</dbReference>
<dbReference type="EMBL" id="CAADEY010000103">
    <property type="protein sequence ID" value="VFJ63095.1"/>
    <property type="molecule type" value="Genomic_DNA"/>
</dbReference>
<evidence type="ECO:0000256" key="7">
    <source>
        <dbReference type="ARBA" id="ARBA00022842"/>
    </source>
</evidence>
<evidence type="ECO:0000256" key="5">
    <source>
        <dbReference type="ARBA" id="ARBA00022679"/>
    </source>
</evidence>
<sequence length="312" mass="33399">MIRKLELLGIAFPSWSLGTRKTFLCVLSFGKGIDMVTTRNNLPPSPRVMGILNVTPDSFWDGGRFTGREAALAQARRMAKEGADIIDVGGESTRPGAAWVSEQEELDRVIPVIRAIRGELPIRLSIDTSRPRVMREAVAAGADIINDVRALQIEGALETASELVHGFGVRVCLMHMQGDPATMQTAPVYEDVVETVRGFLLARIAACEARGIPRARLWVDPGFGFGKTLDHNLALLAGLDRLVALGPPVLVGLSRKSLFGALLDKPVEERLAGSIAGALAAVTRGAAVVRVHDVGATVDALTVWRAVSERGA</sequence>
<dbReference type="EMBL" id="CAADEX010000006">
    <property type="protein sequence ID" value="VFJ43815.1"/>
    <property type="molecule type" value="Genomic_DNA"/>
</dbReference>
<comment type="function">
    <text evidence="9">Catalyzes the condensation of para-aminobenzoate (pABA) with 6-hydroxymethyl-7,8-dihydropterin diphosphate (DHPt-PP) to form 7,8-dihydropteroate (H2Pte), the immediate precursor of folate derivatives.</text>
</comment>
<dbReference type="InterPro" id="IPR011005">
    <property type="entry name" value="Dihydropteroate_synth-like_sf"/>
</dbReference>
<evidence type="ECO:0000256" key="3">
    <source>
        <dbReference type="ARBA" id="ARBA00004763"/>
    </source>
</evidence>
<evidence type="ECO:0000256" key="8">
    <source>
        <dbReference type="ARBA" id="ARBA00022909"/>
    </source>
</evidence>
<dbReference type="GO" id="GO:0046656">
    <property type="term" value="P:folic acid biosynthetic process"/>
    <property type="evidence" value="ECO:0007669"/>
    <property type="project" value="UniProtKB-KW"/>
</dbReference>
<dbReference type="SUPFAM" id="SSF51717">
    <property type="entry name" value="Dihydropteroate synthetase-like"/>
    <property type="match status" value="1"/>
</dbReference>
<keyword evidence="6 9" id="KW-0479">Metal-binding</keyword>
<dbReference type="InterPro" id="IPR006390">
    <property type="entry name" value="DHP_synth_dom"/>
</dbReference>
<dbReference type="GO" id="GO:0004156">
    <property type="term" value="F:dihydropteroate synthase activity"/>
    <property type="evidence" value="ECO:0007669"/>
    <property type="project" value="UniProtKB-EC"/>
</dbReference>
<dbReference type="GO" id="GO:0046872">
    <property type="term" value="F:metal ion binding"/>
    <property type="evidence" value="ECO:0007669"/>
    <property type="project" value="UniProtKB-KW"/>
</dbReference>
<organism evidence="11">
    <name type="scientific">Candidatus Kentrum sp. DK</name>
    <dbReference type="NCBI Taxonomy" id="2126562"/>
    <lineage>
        <taxon>Bacteria</taxon>
        <taxon>Pseudomonadati</taxon>
        <taxon>Pseudomonadota</taxon>
        <taxon>Gammaproteobacteria</taxon>
        <taxon>Candidatus Kentrum</taxon>
    </lineage>
</organism>